<dbReference type="Pfam" id="PF13305">
    <property type="entry name" value="TetR_C_33"/>
    <property type="match status" value="1"/>
</dbReference>
<keyword evidence="7" id="KW-1185">Reference proteome</keyword>
<dbReference type="PANTHER" id="PTHR30055:SF239">
    <property type="entry name" value="TRANSCRIPTIONAL REGULATORY PROTEIN"/>
    <property type="match status" value="1"/>
</dbReference>
<keyword evidence="3" id="KW-0804">Transcription</keyword>
<evidence type="ECO:0000256" key="2">
    <source>
        <dbReference type="ARBA" id="ARBA00023125"/>
    </source>
</evidence>
<dbReference type="SUPFAM" id="SSF46689">
    <property type="entry name" value="Homeodomain-like"/>
    <property type="match status" value="1"/>
</dbReference>
<dbReference type="InterPro" id="IPR036271">
    <property type="entry name" value="Tet_transcr_reg_TetR-rel_C_sf"/>
</dbReference>
<feature type="domain" description="HTH tetR-type" evidence="5">
    <location>
        <begin position="5"/>
        <end position="65"/>
    </location>
</feature>
<dbReference type="EMBL" id="BAABHK010000001">
    <property type="protein sequence ID" value="GAA4621145.1"/>
    <property type="molecule type" value="Genomic_DNA"/>
</dbReference>
<dbReference type="RefSeq" id="WP_345429211.1">
    <property type="nucleotide sequence ID" value="NZ_BAABHK010000001.1"/>
</dbReference>
<keyword evidence="1" id="KW-0805">Transcription regulation</keyword>
<organism evidence="6 7">
    <name type="scientific">Actinoallomurus vinaceus</name>
    <dbReference type="NCBI Taxonomy" id="1080074"/>
    <lineage>
        <taxon>Bacteria</taxon>
        <taxon>Bacillati</taxon>
        <taxon>Actinomycetota</taxon>
        <taxon>Actinomycetes</taxon>
        <taxon>Streptosporangiales</taxon>
        <taxon>Thermomonosporaceae</taxon>
        <taxon>Actinoallomurus</taxon>
    </lineage>
</organism>
<evidence type="ECO:0000259" key="5">
    <source>
        <dbReference type="PROSITE" id="PS50977"/>
    </source>
</evidence>
<dbReference type="InterPro" id="IPR009057">
    <property type="entry name" value="Homeodomain-like_sf"/>
</dbReference>
<gene>
    <name evidence="6" type="ORF">GCM10023196_007890</name>
</gene>
<dbReference type="Gene3D" id="1.10.357.10">
    <property type="entry name" value="Tetracycline Repressor, domain 2"/>
    <property type="match status" value="1"/>
</dbReference>
<dbReference type="InterPro" id="IPR025996">
    <property type="entry name" value="MT1864/Rv1816-like_C"/>
</dbReference>
<dbReference type="InterPro" id="IPR001647">
    <property type="entry name" value="HTH_TetR"/>
</dbReference>
<name>A0ABP8U2J7_9ACTN</name>
<evidence type="ECO:0000256" key="4">
    <source>
        <dbReference type="PROSITE-ProRule" id="PRU00335"/>
    </source>
</evidence>
<dbReference type="SUPFAM" id="SSF48498">
    <property type="entry name" value="Tetracyclin repressor-like, C-terminal domain"/>
    <property type="match status" value="1"/>
</dbReference>
<evidence type="ECO:0000256" key="3">
    <source>
        <dbReference type="ARBA" id="ARBA00023163"/>
    </source>
</evidence>
<evidence type="ECO:0000256" key="1">
    <source>
        <dbReference type="ARBA" id="ARBA00023015"/>
    </source>
</evidence>
<dbReference type="PROSITE" id="PS50977">
    <property type="entry name" value="HTH_TETR_2"/>
    <property type="match status" value="1"/>
</dbReference>
<dbReference type="InterPro" id="IPR050109">
    <property type="entry name" value="HTH-type_TetR-like_transc_reg"/>
</dbReference>
<evidence type="ECO:0000313" key="6">
    <source>
        <dbReference type="EMBL" id="GAA4621145.1"/>
    </source>
</evidence>
<comment type="caution">
    <text evidence="6">The sequence shown here is derived from an EMBL/GenBank/DDBJ whole genome shotgun (WGS) entry which is preliminary data.</text>
</comment>
<reference evidence="7" key="1">
    <citation type="journal article" date="2019" name="Int. J. Syst. Evol. Microbiol.">
        <title>The Global Catalogue of Microorganisms (GCM) 10K type strain sequencing project: providing services to taxonomists for standard genome sequencing and annotation.</title>
        <authorList>
            <consortium name="The Broad Institute Genomics Platform"/>
            <consortium name="The Broad Institute Genome Sequencing Center for Infectious Disease"/>
            <person name="Wu L."/>
            <person name="Ma J."/>
        </authorList>
    </citation>
    <scope>NUCLEOTIDE SEQUENCE [LARGE SCALE GENOMIC DNA]</scope>
    <source>
        <strain evidence="7">JCM 17939</strain>
    </source>
</reference>
<dbReference type="PANTHER" id="PTHR30055">
    <property type="entry name" value="HTH-TYPE TRANSCRIPTIONAL REGULATOR RUTR"/>
    <property type="match status" value="1"/>
</dbReference>
<protein>
    <submittedName>
        <fullName evidence="6">TetR/AcrR family transcriptional regulator</fullName>
    </submittedName>
</protein>
<dbReference type="Gene3D" id="1.10.10.60">
    <property type="entry name" value="Homeodomain-like"/>
    <property type="match status" value="1"/>
</dbReference>
<proteinExistence type="predicted"/>
<sequence>MPRGRLTAADVVRAGAELADEVGYQDLAMGALAQRLGVRTPSLYKHVDGLDDLRRQIATLAVTELGEAVRAAIQGKAGSDALAAFARAFATYVTAHPGRYTATIGAEVSGPGDELYDASARVLESMAAILRGYGVEEGEMVHAIRTLRCLFHGFAALQSSNGFQWSDDAAESFDWMIDFVDRGLRGES</sequence>
<feature type="DNA-binding region" description="H-T-H motif" evidence="4">
    <location>
        <begin position="28"/>
        <end position="47"/>
    </location>
</feature>
<dbReference type="Proteomes" id="UP001501442">
    <property type="component" value="Unassembled WGS sequence"/>
</dbReference>
<evidence type="ECO:0000313" key="7">
    <source>
        <dbReference type="Proteomes" id="UP001501442"/>
    </source>
</evidence>
<keyword evidence="2 4" id="KW-0238">DNA-binding</keyword>
<accession>A0ABP8U2J7</accession>